<evidence type="ECO:0000313" key="1">
    <source>
        <dbReference type="EMBL" id="MPC89831.1"/>
    </source>
</evidence>
<reference evidence="1 2" key="1">
    <citation type="submission" date="2019-05" db="EMBL/GenBank/DDBJ databases">
        <title>Another draft genome of Portunus trituberculatus and its Hox gene families provides insights of decapod evolution.</title>
        <authorList>
            <person name="Jeong J.-H."/>
            <person name="Song I."/>
            <person name="Kim S."/>
            <person name="Choi T."/>
            <person name="Kim D."/>
            <person name="Ryu S."/>
            <person name="Kim W."/>
        </authorList>
    </citation>
    <scope>NUCLEOTIDE SEQUENCE [LARGE SCALE GENOMIC DNA]</scope>
    <source>
        <tissue evidence="1">Muscle</tissue>
    </source>
</reference>
<dbReference type="AlphaFoldDB" id="A0A5B7IW96"/>
<dbReference type="EMBL" id="VSRR010082337">
    <property type="protein sequence ID" value="MPC89831.1"/>
    <property type="molecule type" value="Genomic_DNA"/>
</dbReference>
<proteinExistence type="predicted"/>
<organism evidence="1 2">
    <name type="scientific">Portunus trituberculatus</name>
    <name type="common">Swimming crab</name>
    <name type="synonym">Neptunus trituberculatus</name>
    <dbReference type="NCBI Taxonomy" id="210409"/>
    <lineage>
        <taxon>Eukaryota</taxon>
        <taxon>Metazoa</taxon>
        <taxon>Ecdysozoa</taxon>
        <taxon>Arthropoda</taxon>
        <taxon>Crustacea</taxon>
        <taxon>Multicrustacea</taxon>
        <taxon>Malacostraca</taxon>
        <taxon>Eumalacostraca</taxon>
        <taxon>Eucarida</taxon>
        <taxon>Decapoda</taxon>
        <taxon>Pleocyemata</taxon>
        <taxon>Brachyura</taxon>
        <taxon>Eubrachyura</taxon>
        <taxon>Portunoidea</taxon>
        <taxon>Portunidae</taxon>
        <taxon>Portuninae</taxon>
        <taxon>Portunus</taxon>
    </lineage>
</organism>
<protein>
    <submittedName>
        <fullName evidence="1">Uncharacterized protein</fullName>
    </submittedName>
</protein>
<keyword evidence="2" id="KW-1185">Reference proteome</keyword>
<accession>A0A5B7IW96</accession>
<gene>
    <name evidence="1" type="ORF">E2C01_084791</name>
</gene>
<name>A0A5B7IW96_PORTR</name>
<comment type="caution">
    <text evidence="1">The sequence shown here is derived from an EMBL/GenBank/DDBJ whole genome shotgun (WGS) entry which is preliminary data.</text>
</comment>
<sequence>MKAGSLTILGFIKITFGPYDINFLLHVRARLYKCQGWRVGPRRQGARPSRADTRKEIHITSGSLRCPSTTLLATLRIRSPSRIIPHQPAAFHSSSVKG</sequence>
<evidence type="ECO:0000313" key="2">
    <source>
        <dbReference type="Proteomes" id="UP000324222"/>
    </source>
</evidence>
<dbReference type="Proteomes" id="UP000324222">
    <property type="component" value="Unassembled WGS sequence"/>
</dbReference>